<accession>E9DK61</accession>
<gene>
    <name evidence="2" type="ORF">CPSG_10210</name>
</gene>
<dbReference type="STRING" id="443226.E9DK61"/>
<keyword evidence="3" id="KW-1185">Reference proteome</keyword>
<organism evidence="3">
    <name type="scientific">Coccidioides posadasii (strain RMSCC 757 / Silveira)</name>
    <name type="common">Valley fever fungus</name>
    <dbReference type="NCBI Taxonomy" id="443226"/>
    <lineage>
        <taxon>Eukaryota</taxon>
        <taxon>Fungi</taxon>
        <taxon>Dikarya</taxon>
        <taxon>Ascomycota</taxon>
        <taxon>Pezizomycotina</taxon>
        <taxon>Eurotiomycetes</taxon>
        <taxon>Eurotiomycetidae</taxon>
        <taxon>Onygenales</taxon>
        <taxon>Onygenaceae</taxon>
        <taxon>Coccidioides</taxon>
    </lineage>
</organism>
<feature type="coiled-coil region" evidence="1">
    <location>
        <begin position="11"/>
        <end position="41"/>
    </location>
</feature>
<reference evidence="3" key="2">
    <citation type="submission" date="2010-03" db="EMBL/GenBank/DDBJ databases">
        <title>The genome sequence of Coccidioides posadasii strain Silveira.</title>
        <authorList>
            <consortium name="The Broad Institute Genome Sequencing Center for Infectious Disease"/>
            <person name="Neafsey D."/>
            <person name="Orbach M."/>
            <person name="Henn M.R."/>
            <person name="Cole G.T."/>
            <person name="Galgiani J."/>
            <person name="Gardner M.J."/>
            <person name="Kirkland T.N."/>
            <person name="Taylor J.W."/>
            <person name="Young S.K."/>
            <person name="Zeng Q."/>
            <person name="Koehrsen M."/>
            <person name="Alvarado L."/>
            <person name="Berlin A."/>
            <person name="Borenstein D."/>
            <person name="Chapman S.B."/>
            <person name="Chen Z."/>
            <person name="Engels R."/>
            <person name="Freedman E."/>
            <person name="Gellesch M."/>
            <person name="Goldberg J."/>
            <person name="Griggs A."/>
            <person name="Gujja S."/>
            <person name="Heilman E."/>
            <person name="Heiman D."/>
            <person name="Howarth C."/>
            <person name="Jen D."/>
            <person name="Larson L."/>
            <person name="Mehta T."/>
            <person name="Neiman D."/>
            <person name="Park D."/>
            <person name="Pearson M."/>
            <person name="Richards J."/>
            <person name="Roberts A."/>
            <person name="Saif S."/>
            <person name="Shea T."/>
            <person name="Shenoy N."/>
            <person name="Sisk P."/>
            <person name="Stolte C."/>
            <person name="Sykes S."/>
            <person name="Walk T."/>
            <person name="White J."/>
            <person name="Yandava C."/>
            <person name="Haas B."/>
            <person name="Nusbaum C."/>
            <person name="Birren B."/>
        </authorList>
    </citation>
    <scope>NUCLEOTIDE SEQUENCE [LARGE SCALE GENOMIC DNA]</scope>
    <source>
        <strain evidence="3">RMSCC 757 / Silveira</strain>
    </source>
</reference>
<dbReference type="OMA" id="LEIQIMV"/>
<dbReference type="Proteomes" id="UP000002497">
    <property type="component" value="Unassembled WGS sequence"/>
</dbReference>
<dbReference type="EMBL" id="GL636534">
    <property type="protein sequence ID" value="EFW13193.1"/>
    <property type="molecule type" value="Genomic_DNA"/>
</dbReference>
<reference evidence="3" key="1">
    <citation type="journal article" date="2010" name="Genome Res.">
        <title>Population genomic sequencing of Coccidioides fungi reveals recent hybridization and transposon control.</title>
        <authorList>
            <person name="Neafsey D.E."/>
            <person name="Barker B.M."/>
            <person name="Sharpton T.J."/>
            <person name="Stajich J.E."/>
            <person name="Park D.J."/>
            <person name="Whiston E."/>
            <person name="Hung C.-Y."/>
            <person name="McMahan C."/>
            <person name="White J."/>
            <person name="Sykes S."/>
            <person name="Heiman D."/>
            <person name="Young S."/>
            <person name="Zeng Q."/>
            <person name="Abouelleil A."/>
            <person name="Aftuck L."/>
            <person name="Bessette D."/>
            <person name="Brown A."/>
            <person name="FitzGerald M."/>
            <person name="Lui A."/>
            <person name="Macdonald J.P."/>
            <person name="Priest M."/>
            <person name="Orbach M.J."/>
            <person name="Galgiani J.N."/>
            <person name="Kirkland T.N."/>
            <person name="Cole G.T."/>
            <person name="Birren B.W."/>
            <person name="Henn M.R."/>
            <person name="Taylor J.W."/>
            <person name="Rounsley S.D."/>
        </authorList>
    </citation>
    <scope>NUCLEOTIDE SEQUENCE [LARGE SCALE GENOMIC DNA]</scope>
    <source>
        <strain evidence="3">RMSCC 757 / Silveira</strain>
    </source>
</reference>
<evidence type="ECO:0000313" key="3">
    <source>
        <dbReference type="Proteomes" id="UP000002497"/>
    </source>
</evidence>
<protein>
    <submittedName>
        <fullName evidence="2">Uncharacterized protein</fullName>
    </submittedName>
</protein>
<proteinExistence type="predicted"/>
<dbReference type="OrthoDB" id="4209680at2759"/>
<dbReference type="AlphaFoldDB" id="E9DK61"/>
<sequence length="141" mass="16825">MSAFKASAINTQDLINRILQLKQITERLEEQNCKLKDYNKQLEIQIMVILSTEQQKKKDKAKVNSLKFFKSKQEKLQAFLRQLCIYMNIKDKELSNNKNKIIIANYYKKDKVDQNNNMLKIINSYNIFIQTLKITFREVEK</sequence>
<dbReference type="HOGENOM" id="CLU_158765_0_0_1"/>
<name>E9DK61_COCPS</name>
<evidence type="ECO:0000313" key="2">
    <source>
        <dbReference type="EMBL" id="EFW13193.1"/>
    </source>
</evidence>
<dbReference type="VEuPathDB" id="FungiDB:CPSG_10210"/>
<evidence type="ECO:0000256" key="1">
    <source>
        <dbReference type="SAM" id="Coils"/>
    </source>
</evidence>
<keyword evidence="1" id="KW-0175">Coiled coil</keyword>